<keyword evidence="3" id="KW-0804">Transcription</keyword>
<dbReference type="InterPro" id="IPR019887">
    <property type="entry name" value="Tscrpt_reg_AsnC/Lrp_C"/>
</dbReference>
<dbReference type="InterPro" id="IPR000485">
    <property type="entry name" value="AsnC-type_HTH_dom"/>
</dbReference>
<dbReference type="SUPFAM" id="SSF54909">
    <property type="entry name" value="Dimeric alpha+beta barrel"/>
    <property type="match status" value="2"/>
</dbReference>
<name>A0ABT3U1H1_9ACTN</name>
<dbReference type="Proteomes" id="UP001163064">
    <property type="component" value="Unassembled WGS sequence"/>
</dbReference>
<dbReference type="Pfam" id="PF01037">
    <property type="entry name" value="AsnC_trans_reg"/>
    <property type="match status" value="1"/>
</dbReference>
<evidence type="ECO:0000259" key="4">
    <source>
        <dbReference type="PROSITE" id="PS50956"/>
    </source>
</evidence>
<keyword evidence="6" id="KW-1185">Reference proteome</keyword>
<feature type="domain" description="HTH asnC-type" evidence="4">
    <location>
        <begin position="177"/>
        <end position="237"/>
    </location>
</feature>
<evidence type="ECO:0000313" key="6">
    <source>
        <dbReference type="Proteomes" id="UP001163064"/>
    </source>
</evidence>
<sequence>MQDLVDEVDLELVHALQLNPRASWTALGHALSLDAVTVARRWERLRDAGLAWTSSVPGPVARTGMLSMLYVEFECETGGTAAAVDHLLAKGHVIYLHHMTGTRCLLASVVVADLPAASTWLREQLGAVPGVRAAHAELLVTTYSEANRWRLGTLEPAQQQTLRPSTATVTDEPARPLDAVDQALVRALTTDARLPATELAERIGVSEPTARRRLARMMSDGRIRMRCEIAQSVSGWPVMATLWCRVPAQRLGAVARAAGSLPEVRLSIGLTGSDNLMLMVWLRDPAHLPDLESALAGRFPELTIARRAVCLRTFKLMGRLLDEHGLAVGSVPVDIWRQTGS</sequence>
<dbReference type="InterPro" id="IPR036390">
    <property type="entry name" value="WH_DNA-bd_sf"/>
</dbReference>
<organism evidence="5 6">
    <name type="scientific">Streptomyces beihaiensis</name>
    <dbReference type="NCBI Taxonomy" id="2984495"/>
    <lineage>
        <taxon>Bacteria</taxon>
        <taxon>Bacillati</taxon>
        <taxon>Actinomycetota</taxon>
        <taxon>Actinomycetes</taxon>
        <taxon>Kitasatosporales</taxon>
        <taxon>Streptomycetaceae</taxon>
        <taxon>Streptomyces</taxon>
    </lineage>
</organism>
<accession>A0ABT3U1H1</accession>
<keyword evidence="2" id="KW-0238">DNA-binding</keyword>
<dbReference type="PROSITE" id="PS00519">
    <property type="entry name" value="HTH_ASNC_1"/>
    <property type="match status" value="1"/>
</dbReference>
<dbReference type="Gene3D" id="3.30.70.920">
    <property type="match status" value="1"/>
</dbReference>
<evidence type="ECO:0000256" key="1">
    <source>
        <dbReference type="ARBA" id="ARBA00023015"/>
    </source>
</evidence>
<dbReference type="SUPFAM" id="SSF46785">
    <property type="entry name" value="Winged helix' DNA-binding domain"/>
    <property type="match status" value="2"/>
</dbReference>
<keyword evidence="1" id="KW-0805">Transcription regulation</keyword>
<protein>
    <submittedName>
        <fullName evidence="5">Lrp/AsnC family transcriptional regulator</fullName>
    </submittedName>
</protein>
<dbReference type="Pfam" id="PF13404">
    <property type="entry name" value="HTH_AsnC-type"/>
    <property type="match status" value="2"/>
</dbReference>
<dbReference type="InterPro" id="IPR019888">
    <property type="entry name" value="Tscrpt_reg_AsnC-like"/>
</dbReference>
<dbReference type="InterPro" id="IPR036388">
    <property type="entry name" value="WH-like_DNA-bd_sf"/>
</dbReference>
<proteinExistence type="predicted"/>
<gene>
    <name evidence="5" type="ORF">OFY01_26090</name>
</gene>
<evidence type="ECO:0000256" key="3">
    <source>
        <dbReference type="ARBA" id="ARBA00023163"/>
    </source>
</evidence>
<comment type="caution">
    <text evidence="5">The sequence shown here is derived from an EMBL/GenBank/DDBJ whole genome shotgun (WGS) entry which is preliminary data.</text>
</comment>
<dbReference type="EMBL" id="JAPHNL010000296">
    <property type="protein sequence ID" value="MCX3063167.1"/>
    <property type="molecule type" value="Genomic_DNA"/>
</dbReference>
<dbReference type="PROSITE" id="PS50956">
    <property type="entry name" value="HTH_ASNC_2"/>
    <property type="match status" value="1"/>
</dbReference>
<dbReference type="RefSeq" id="WP_266603882.1">
    <property type="nucleotide sequence ID" value="NZ_JAPHNL010000296.1"/>
</dbReference>
<dbReference type="Gene3D" id="1.10.10.10">
    <property type="entry name" value="Winged helix-like DNA-binding domain superfamily/Winged helix DNA-binding domain"/>
    <property type="match status" value="2"/>
</dbReference>
<dbReference type="PRINTS" id="PR00033">
    <property type="entry name" value="HTHASNC"/>
</dbReference>
<evidence type="ECO:0000313" key="5">
    <source>
        <dbReference type="EMBL" id="MCX3063167.1"/>
    </source>
</evidence>
<evidence type="ECO:0000256" key="2">
    <source>
        <dbReference type="ARBA" id="ARBA00023125"/>
    </source>
</evidence>
<dbReference type="PANTHER" id="PTHR30154">
    <property type="entry name" value="LEUCINE-RESPONSIVE REGULATORY PROTEIN"/>
    <property type="match status" value="1"/>
</dbReference>
<dbReference type="SMART" id="SM00344">
    <property type="entry name" value="HTH_ASNC"/>
    <property type="match status" value="2"/>
</dbReference>
<reference evidence="5" key="1">
    <citation type="submission" date="2022-10" db="EMBL/GenBank/DDBJ databases">
        <title>Streptomyces beihaiensis sp. nov., a chitin degrading actinobacterium, isolated from shrimp pond soil.</title>
        <authorList>
            <person name="Xie J."/>
            <person name="Shen N."/>
        </authorList>
    </citation>
    <scope>NUCLEOTIDE SEQUENCE</scope>
    <source>
        <strain evidence="5">GXMU-J5</strain>
    </source>
</reference>
<dbReference type="InterPro" id="IPR011008">
    <property type="entry name" value="Dimeric_a/b-barrel"/>
</dbReference>
<dbReference type="PANTHER" id="PTHR30154:SF34">
    <property type="entry name" value="TRANSCRIPTIONAL REGULATOR AZLB"/>
    <property type="match status" value="1"/>
</dbReference>
<dbReference type="InterPro" id="IPR019885">
    <property type="entry name" value="Tscrpt_reg_HTH_AsnC-type_CS"/>
</dbReference>